<protein>
    <submittedName>
        <fullName evidence="3">Uncharacterized protein</fullName>
    </submittedName>
</protein>
<feature type="region of interest" description="Disordered" evidence="1">
    <location>
        <begin position="1"/>
        <end position="133"/>
    </location>
</feature>
<keyword evidence="4" id="KW-1185">Reference proteome</keyword>
<proteinExistence type="predicted"/>
<gene>
    <name evidence="3" type="ORF">TrST_g6747</name>
</gene>
<evidence type="ECO:0000313" key="4">
    <source>
        <dbReference type="Proteomes" id="UP001165085"/>
    </source>
</evidence>
<accession>A0A9W7F231</accession>
<name>A0A9W7F231_9STRA</name>
<dbReference type="EMBL" id="BRXY01000509">
    <property type="protein sequence ID" value="GMH98128.1"/>
    <property type="molecule type" value="Genomic_DNA"/>
</dbReference>
<sequence>MSFPNSATVLRGPSSPPSPSPLSDVPPGESQDEESPLPPQILAPDASGPGPDQTLTSLDNPYEEPSSSLSTSPLFDVPPGESQDEESPLPPQILAPDASGPGPHQTLTSLDNPLSNEEPSSSPPPSALGSTLATTPAPSLVTECHTVYSVLTFAISSIYPVIAVYVVVFLEDDENQLPLLQRTRDSWCLTLLPTYLWTTMISWYLKVRCLNW</sequence>
<feature type="compositionally biased region" description="Low complexity" evidence="1">
    <location>
        <begin position="63"/>
        <end position="74"/>
    </location>
</feature>
<evidence type="ECO:0000313" key="3">
    <source>
        <dbReference type="EMBL" id="GMH98128.1"/>
    </source>
</evidence>
<feature type="transmembrane region" description="Helical" evidence="2">
    <location>
        <begin position="186"/>
        <end position="205"/>
    </location>
</feature>
<reference evidence="4" key="1">
    <citation type="journal article" date="2023" name="Commun. Biol.">
        <title>Genome analysis of Parmales, the sister group of diatoms, reveals the evolutionary specialization of diatoms from phago-mixotrophs to photoautotrophs.</title>
        <authorList>
            <person name="Ban H."/>
            <person name="Sato S."/>
            <person name="Yoshikawa S."/>
            <person name="Yamada K."/>
            <person name="Nakamura Y."/>
            <person name="Ichinomiya M."/>
            <person name="Sato N."/>
            <person name="Blanc-Mathieu R."/>
            <person name="Endo H."/>
            <person name="Kuwata A."/>
            <person name="Ogata H."/>
        </authorList>
    </citation>
    <scope>NUCLEOTIDE SEQUENCE [LARGE SCALE GENOMIC DNA]</scope>
    <source>
        <strain evidence="4">NIES 3701</strain>
    </source>
</reference>
<keyword evidence="2" id="KW-0472">Membrane</keyword>
<evidence type="ECO:0000256" key="2">
    <source>
        <dbReference type="SAM" id="Phobius"/>
    </source>
</evidence>
<feature type="transmembrane region" description="Helical" evidence="2">
    <location>
        <begin position="147"/>
        <end position="170"/>
    </location>
</feature>
<keyword evidence="2" id="KW-1133">Transmembrane helix</keyword>
<comment type="caution">
    <text evidence="3">The sequence shown here is derived from an EMBL/GenBank/DDBJ whole genome shotgun (WGS) entry which is preliminary data.</text>
</comment>
<dbReference type="AlphaFoldDB" id="A0A9W7F231"/>
<organism evidence="3 4">
    <name type="scientific">Triparma strigata</name>
    <dbReference type="NCBI Taxonomy" id="1606541"/>
    <lineage>
        <taxon>Eukaryota</taxon>
        <taxon>Sar</taxon>
        <taxon>Stramenopiles</taxon>
        <taxon>Ochrophyta</taxon>
        <taxon>Bolidophyceae</taxon>
        <taxon>Parmales</taxon>
        <taxon>Triparmaceae</taxon>
        <taxon>Triparma</taxon>
    </lineage>
</organism>
<dbReference type="Proteomes" id="UP001165085">
    <property type="component" value="Unassembled WGS sequence"/>
</dbReference>
<evidence type="ECO:0000256" key="1">
    <source>
        <dbReference type="SAM" id="MobiDB-lite"/>
    </source>
</evidence>
<keyword evidence="2" id="KW-0812">Transmembrane</keyword>